<dbReference type="AlphaFoldDB" id="A0A9X3PLV8"/>
<feature type="transmembrane region" description="Helical" evidence="7">
    <location>
        <begin position="90"/>
        <end position="109"/>
    </location>
</feature>
<dbReference type="InterPro" id="IPR001182">
    <property type="entry name" value="FtsW/RodA"/>
</dbReference>
<proteinExistence type="predicted"/>
<feature type="compositionally biased region" description="Basic and acidic residues" evidence="6">
    <location>
        <begin position="661"/>
        <end position="670"/>
    </location>
</feature>
<evidence type="ECO:0000313" key="11">
    <source>
        <dbReference type="Proteomes" id="UP001183604"/>
    </source>
</evidence>
<keyword evidence="4 7" id="KW-1133">Transmembrane helix</keyword>
<feature type="transmembrane region" description="Helical" evidence="7">
    <location>
        <begin position="134"/>
        <end position="152"/>
    </location>
</feature>
<dbReference type="EMBL" id="JAPZVQ010000014">
    <property type="protein sequence ID" value="MDA1387162.1"/>
    <property type="molecule type" value="Genomic_DNA"/>
</dbReference>
<comment type="subcellular location">
    <subcellularLocation>
        <location evidence="1">Membrane</location>
        <topology evidence="1">Multi-pass membrane protein</topology>
    </subcellularLocation>
</comment>
<dbReference type="PANTHER" id="PTHR30474">
    <property type="entry name" value="CELL CYCLE PROTEIN"/>
    <property type="match status" value="1"/>
</dbReference>
<dbReference type="GO" id="GO:0032153">
    <property type="term" value="C:cell division site"/>
    <property type="evidence" value="ECO:0007669"/>
    <property type="project" value="TreeGrafter"/>
</dbReference>
<dbReference type="Proteomes" id="UP001145799">
    <property type="component" value="Unassembled WGS sequence"/>
</dbReference>
<feature type="transmembrane region" description="Helical" evidence="7">
    <location>
        <begin position="401"/>
        <end position="426"/>
    </location>
</feature>
<evidence type="ECO:0000313" key="10">
    <source>
        <dbReference type="Proteomes" id="UP001145799"/>
    </source>
</evidence>
<feature type="transmembrane region" description="Helical" evidence="7">
    <location>
        <begin position="33"/>
        <end position="50"/>
    </location>
</feature>
<protein>
    <submittedName>
        <fullName evidence="9">Cell division protein FtsW (Lipid II flippase)</fullName>
    </submittedName>
    <submittedName>
        <fullName evidence="8">FtsW/RodA/SpoVE family cell cycle protein</fullName>
    </submittedName>
</protein>
<feature type="transmembrane region" description="Helical" evidence="7">
    <location>
        <begin position="198"/>
        <end position="218"/>
    </location>
</feature>
<dbReference type="GO" id="GO:0008360">
    <property type="term" value="P:regulation of cell shape"/>
    <property type="evidence" value="ECO:0007669"/>
    <property type="project" value="UniProtKB-KW"/>
</dbReference>
<dbReference type="Pfam" id="PF01098">
    <property type="entry name" value="FTSW_RODA_SPOVE"/>
    <property type="match status" value="1"/>
</dbReference>
<evidence type="ECO:0000256" key="2">
    <source>
        <dbReference type="ARBA" id="ARBA00022692"/>
    </source>
</evidence>
<dbReference type="EMBL" id="JAVDYD010000001">
    <property type="protein sequence ID" value="MDR7338574.1"/>
    <property type="molecule type" value="Genomic_DNA"/>
</dbReference>
<feature type="compositionally biased region" description="Pro residues" evidence="6">
    <location>
        <begin position="590"/>
        <end position="625"/>
    </location>
</feature>
<keyword evidence="9" id="KW-0132">Cell division</keyword>
<dbReference type="Proteomes" id="UP001183604">
    <property type="component" value="Unassembled WGS sequence"/>
</dbReference>
<evidence type="ECO:0000256" key="7">
    <source>
        <dbReference type="SAM" id="Phobius"/>
    </source>
</evidence>
<evidence type="ECO:0000256" key="6">
    <source>
        <dbReference type="SAM" id="MobiDB-lite"/>
    </source>
</evidence>
<evidence type="ECO:0000256" key="1">
    <source>
        <dbReference type="ARBA" id="ARBA00004141"/>
    </source>
</evidence>
<evidence type="ECO:0000256" key="4">
    <source>
        <dbReference type="ARBA" id="ARBA00022989"/>
    </source>
</evidence>
<reference evidence="9 11" key="2">
    <citation type="submission" date="2023-07" db="EMBL/GenBank/DDBJ databases">
        <title>Sequencing the genomes of 1000 actinobacteria strains.</title>
        <authorList>
            <person name="Klenk H.-P."/>
        </authorList>
    </citation>
    <scope>NUCLEOTIDE SEQUENCE [LARGE SCALE GENOMIC DNA]</scope>
    <source>
        <strain evidence="9 11">DSM 44724</strain>
    </source>
</reference>
<keyword evidence="11" id="KW-1185">Reference proteome</keyword>
<dbReference type="GO" id="GO:0051301">
    <property type="term" value="P:cell division"/>
    <property type="evidence" value="ECO:0007669"/>
    <property type="project" value="UniProtKB-KW"/>
</dbReference>
<feature type="compositionally biased region" description="Pro residues" evidence="6">
    <location>
        <begin position="541"/>
        <end position="576"/>
    </location>
</feature>
<dbReference type="GO" id="GO:0015648">
    <property type="term" value="F:lipid-linked peptidoglycan transporter activity"/>
    <property type="evidence" value="ECO:0007669"/>
    <property type="project" value="TreeGrafter"/>
</dbReference>
<comment type="caution">
    <text evidence="8">The sequence shown here is derived from an EMBL/GenBank/DDBJ whole genome shotgun (WGS) entry which is preliminary data.</text>
</comment>
<keyword evidence="3" id="KW-0133">Cell shape</keyword>
<feature type="transmembrane region" description="Helical" evidence="7">
    <location>
        <begin position="364"/>
        <end position="389"/>
    </location>
</feature>
<feature type="transmembrane region" description="Helical" evidence="7">
    <location>
        <begin position="438"/>
        <end position="458"/>
    </location>
</feature>
<keyword evidence="9" id="KW-0131">Cell cycle</keyword>
<dbReference type="GO" id="GO:0005886">
    <property type="term" value="C:plasma membrane"/>
    <property type="evidence" value="ECO:0007669"/>
    <property type="project" value="TreeGrafter"/>
</dbReference>
<evidence type="ECO:0000256" key="5">
    <source>
        <dbReference type="ARBA" id="ARBA00023136"/>
    </source>
</evidence>
<evidence type="ECO:0000313" key="8">
    <source>
        <dbReference type="EMBL" id="MDA1387162.1"/>
    </source>
</evidence>
<keyword evidence="5 7" id="KW-0472">Membrane</keyword>
<reference evidence="8" key="1">
    <citation type="submission" date="2022-12" db="EMBL/GenBank/DDBJ databases">
        <title>Gycomyces niveus sp.nov., a novel actinomycete isolated from soil in Shouguang.</title>
        <authorList>
            <person name="Yang X."/>
        </authorList>
    </citation>
    <scope>NUCLEOTIDE SEQUENCE</scope>
    <source>
        <strain evidence="8">DSM 44724</strain>
    </source>
</reference>
<feature type="region of interest" description="Disordered" evidence="6">
    <location>
        <begin position="504"/>
        <end position="670"/>
    </location>
</feature>
<feature type="transmembrane region" description="Helical" evidence="7">
    <location>
        <begin position="159"/>
        <end position="178"/>
    </location>
</feature>
<keyword evidence="2 7" id="KW-0812">Transmembrane</keyword>
<organism evidence="8 10">
    <name type="scientific">Glycomyces lechevalierae</name>
    <dbReference type="NCBI Taxonomy" id="256034"/>
    <lineage>
        <taxon>Bacteria</taxon>
        <taxon>Bacillati</taxon>
        <taxon>Actinomycetota</taxon>
        <taxon>Actinomycetes</taxon>
        <taxon>Glycomycetales</taxon>
        <taxon>Glycomycetaceae</taxon>
        <taxon>Glycomyces</taxon>
    </lineage>
</organism>
<feature type="transmembrane region" description="Helical" evidence="7">
    <location>
        <begin position="286"/>
        <end position="304"/>
    </location>
</feature>
<accession>A0A9X3PLV8</accession>
<dbReference type="RefSeq" id="WP_270123657.1">
    <property type="nucleotide sequence ID" value="NZ_BAAAOM010000004.1"/>
</dbReference>
<feature type="transmembrane region" description="Helical" evidence="7">
    <location>
        <begin position="62"/>
        <end position="83"/>
    </location>
</feature>
<evidence type="ECO:0000256" key="3">
    <source>
        <dbReference type="ARBA" id="ARBA00022960"/>
    </source>
</evidence>
<name>A0A9X3PLV8_9ACTN</name>
<evidence type="ECO:0000313" key="9">
    <source>
        <dbReference type="EMBL" id="MDR7338574.1"/>
    </source>
</evidence>
<sequence length="670" mass="70847">MAQPMSATARPAGPSELPLTPLTGMPKRIFREIVMLVMAGVAVFLFQLSIDEAVNGKTTSVTFMLPLLIFIVSMCAWAAVKFLAPYADPLFVPIAAFLTGIGIVYIRRIDLTAMTDDPLPPDAGVFAGQGGRQLMYYMAGVVLLTVFLAVVRNHRILRGYAYILLFAGIALAALPGFLPYSISGSGGSKNWIRLGSFSIQPSEFAKLMLLIFFAVYLVRKRDMLSVAGKKVLGLQLPRMKDLGPIVIVWAASLVILIMERDLGTSLLLFSIFLSMLYMATRRASWIVIGLTMFFGGCIAIYPFFSHLQTRVDIWLDPWDPVKVYETGTSWQLVQGLVAMNSGGLLGNGPGSGNPNMIPASESDFILAAIGEEVGLLGLTAILLLYAILVQRGFKTGLMSRDLFGTLMAGGLAFLVAFQLFVVFGGVTGLIPMTGQTTMFLAAGGSSLVGSWLLIGLFVRVSDDARKPWQASFGLQKTEAPPEFLAEQAAKRAAEEAEKAQLAGVMDSGPIPGGDQPTELIIPGHLQGGGPTKGTMEEDVLSPPPPVSGPPMSGPPVSGPPMSGPPVSPPMSPPPGGPTGQPGNPTMRGPQYPPMSPPPPPGSAYGSPPPGNPTRPAPQTPPPPPASAFDPGRGAPGGAPDDRRPQPPASAFDPWPQPPNGNDDKRKEGGE</sequence>
<gene>
    <name evidence="9" type="ORF">J2S69_002293</name>
    <name evidence="8" type="ORF">O2L01_19360</name>
</gene>
<dbReference type="PANTHER" id="PTHR30474:SF3">
    <property type="entry name" value="PEPTIDOGLYCAN GLYCOSYLTRANSFERASE RODA"/>
    <property type="match status" value="1"/>
</dbReference>